<dbReference type="InterPro" id="IPR013767">
    <property type="entry name" value="PAS_fold"/>
</dbReference>
<dbReference type="Pfam" id="PF00989">
    <property type="entry name" value="PAS"/>
    <property type="match status" value="1"/>
</dbReference>
<keyword evidence="1" id="KW-1133">Transmembrane helix</keyword>
<proteinExistence type="predicted"/>
<dbReference type="PANTHER" id="PTHR44757">
    <property type="entry name" value="DIGUANYLATE CYCLASE DGCP"/>
    <property type="match status" value="1"/>
</dbReference>
<keyword evidence="7" id="KW-1185">Reference proteome</keyword>
<dbReference type="SMART" id="SM00086">
    <property type="entry name" value="PAC"/>
    <property type="match status" value="1"/>
</dbReference>
<evidence type="ECO:0000259" key="5">
    <source>
        <dbReference type="PROSITE" id="PS50887"/>
    </source>
</evidence>
<feature type="domain" description="GGDEF" evidence="5">
    <location>
        <begin position="401"/>
        <end position="533"/>
    </location>
</feature>
<dbReference type="NCBIfam" id="TIGR00254">
    <property type="entry name" value="GGDEF"/>
    <property type="match status" value="1"/>
</dbReference>
<dbReference type="Pfam" id="PF12860">
    <property type="entry name" value="PAS_7"/>
    <property type="match status" value="1"/>
</dbReference>
<feature type="transmembrane region" description="Helical" evidence="1">
    <location>
        <begin position="56"/>
        <end position="77"/>
    </location>
</feature>
<evidence type="ECO:0000313" key="6">
    <source>
        <dbReference type="EMBL" id="GGN58287.1"/>
    </source>
</evidence>
<dbReference type="Proteomes" id="UP000605099">
    <property type="component" value="Unassembled WGS sequence"/>
</dbReference>
<organism evidence="6 7">
    <name type="scientific">Novosphingobium indicum</name>
    <dbReference type="NCBI Taxonomy" id="462949"/>
    <lineage>
        <taxon>Bacteria</taxon>
        <taxon>Pseudomonadati</taxon>
        <taxon>Pseudomonadota</taxon>
        <taxon>Alphaproteobacteria</taxon>
        <taxon>Sphingomonadales</taxon>
        <taxon>Sphingomonadaceae</taxon>
        <taxon>Novosphingobium</taxon>
    </lineage>
</organism>
<dbReference type="Pfam" id="PF00563">
    <property type="entry name" value="EAL"/>
    <property type="match status" value="1"/>
</dbReference>
<dbReference type="PROSITE" id="PS50113">
    <property type="entry name" value="PAC"/>
    <property type="match status" value="1"/>
</dbReference>
<evidence type="ECO:0000259" key="3">
    <source>
        <dbReference type="PROSITE" id="PS50113"/>
    </source>
</evidence>
<keyword evidence="1" id="KW-0472">Membrane</keyword>
<dbReference type="RefSeq" id="WP_188822179.1">
    <property type="nucleotide sequence ID" value="NZ_BMLK01000022.1"/>
</dbReference>
<dbReference type="CDD" id="cd00130">
    <property type="entry name" value="PAS"/>
    <property type="match status" value="1"/>
</dbReference>
<feature type="domain" description="PAS" evidence="2">
    <location>
        <begin position="112"/>
        <end position="157"/>
    </location>
</feature>
<dbReference type="InterPro" id="IPR043128">
    <property type="entry name" value="Rev_trsase/Diguanyl_cyclase"/>
</dbReference>
<comment type="caution">
    <text evidence="6">The sequence shown here is derived from an EMBL/GenBank/DDBJ whole genome shotgun (WGS) entry which is preliminary data.</text>
</comment>
<evidence type="ECO:0000259" key="2">
    <source>
        <dbReference type="PROSITE" id="PS50112"/>
    </source>
</evidence>
<dbReference type="NCBIfam" id="TIGR00229">
    <property type="entry name" value="sensory_box"/>
    <property type="match status" value="2"/>
</dbReference>
<dbReference type="PROSITE" id="PS50883">
    <property type="entry name" value="EAL"/>
    <property type="match status" value="1"/>
</dbReference>
<dbReference type="PANTHER" id="PTHR44757:SF2">
    <property type="entry name" value="BIOFILM ARCHITECTURE MAINTENANCE PROTEIN MBAA"/>
    <property type="match status" value="1"/>
</dbReference>
<evidence type="ECO:0000313" key="7">
    <source>
        <dbReference type="Proteomes" id="UP000605099"/>
    </source>
</evidence>
<dbReference type="SUPFAM" id="SSF141868">
    <property type="entry name" value="EAL domain-like"/>
    <property type="match status" value="1"/>
</dbReference>
<evidence type="ECO:0000256" key="1">
    <source>
        <dbReference type="SAM" id="Phobius"/>
    </source>
</evidence>
<dbReference type="SMART" id="SM00052">
    <property type="entry name" value="EAL"/>
    <property type="match status" value="1"/>
</dbReference>
<feature type="domain" description="PAC" evidence="3">
    <location>
        <begin position="186"/>
        <end position="239"/>
    </location>
</feature>
<dbReference type="PROSITE" id="PS50112">
    <property type="entry name" value="PAS"/>
    <property type="match status" value="1"/>
</dbReference>
<gene>
    <name evidence="6" type="ORF">GCM10011349_37710</name>
</gene>
<dbReference type="Pfam" id="PF00990">
    <property type="entry name" value="GGDEF"/>
    <property type="match status" value="1"/>
</dbReference>
<dbReference type="InterPro" id="IPR029787">
    <property type="entry name" value="Nucleotide_cyclase"/>
</dbReference>
<keyword evidence="1" id="KW-0812">Transmembrane</keyword>
<dbReference type="PROSITE" id="PS50887">
    <property type="entry name" value="GGDEF"/>
    <property type="match status" value="1"/>
</dbReference>
<dbReference type="SUPFAM" id="SSF55785">
    <property type="entry name" value="PYP-like sensor domain (PAS domain)"/>
    <property type="match status" value="2"/>
</dbReference>
<accession>A0ABQ2JYI7</accession>
<dbReference type="Gene3D" id="3.30.450.20">
    <property type="entry name" value="PAS domain"/>
    <property type="match status" value="2"/>
</dbReference>
<dbReference type="InterPro" id="IPR001633">
    <property type="entry name" value="EAL_dom"/>
</dbReference>
<dbReference type="Gene3D" id="3.30.70.270">
    <property type="match status" value="1"/>
</dbReference>
<dbReference type="CDD" id="cd01949">
    <property type="entry name" value="GGDEF"/>
    <property type="match status" value="1"/>
</dbReference>
<sequence>MGDFHVNPIVALGLGFGDLHRPETVLLTLALLFLAGTAAMLAYAPSWVARHGRAGITGLTVTVVGCAAYLFATSFHARAALTGTTSATMALMAAALISVAAVCRTRKALDRHSLQFSILVKNTSDYAICMLDRQGRVSHWNAGVQALTGYHEQQVIGMPIARLFTIKDCSEGLPNRILGRATRTGICKGYWICRRSDGSQFWAESTLEKVCDSKGRHLGFSLITHDVTKIKESQKLAAEASQRLDTALENMHEGLCLFDADERIVLCNRRFREFWGLKEADAVPGTPLGRLIVSGFMNPDGADQAAKQLWEFRRMRDEALCEEDSHPLATQLGDNRVVSIANRGLPDGGWVTTCTDITEQHQSEAKIEHMALHDPLTGLPNRARFARRLDAEIEQAATKRKRVAVISIDLDQFKAINDTHGHAFGDMLLQTMADRLAAQCRDGEIAARLGGDEFAAAKTFIHRAELNDYIARLRSALSVPVEIEGHTLTVGLGIGVAHYPEDGAKRETLLNNADLARRRAKSTVGQTVCFFESGMDESARERRKLAMVLRHAQERGEFELLYQPQRLLRTGEVSGYEALLRWHHPALGLVSPCQFIPLAEETGDIIVIGEWVLREACIEARQWPVQMKVAVNLSPVQFLQPGLVDRVRAILVECGLSPNRLELEITETAIISDKLRALHCLRQFKAMGVKVALDDFGTGYSSLDTLHSFPFDKIKIDKSFLLRAEDSPQALAIVRTVLALGRSLSIPVLAEGVENERQLRILQSEGCDEAQGYYFGHPAPAPSLALPKAVNS</sequence>
<name>A0ABQ2JYI7_9SPHN</name>
<dbReference type="Gene3D" id="3.20.20.450">
    <property type="entry name" value="EAL domain"/>
    <property type="match status" value="1"/>
</dbReference>
<feature type="transmembrane region" description="Helical" evidence="1">
    <location>
        <begin position="83"/>
        <end position="103"/>
    </location>
</feature>
<dbReference type="InterPro" id="IPR035965">
    <property type="entry name" value="PAS-like_dom_sf"/>
</dbReference>
<dbReference type="EMBL" id="BMLK01000022">
    <property type="protein sequence ID" value="GGN58287.1"/>
    <property type="molecule type" value="Genomic_DNA"/>
</dbReference>
<dbReference type="CDD" id="cd01948">
    <property type="entry name" value="EAL"/>
    <property type="match status" value="1"/>
</dbReference>
<dbReference type="InterPro" id="IPR001610">
    <property type="entry name" value="PAC"/>
</dbReference>
<evidence type="ECO:0000259" key="4">
    <source>
        <dbReference type="PROSITE" id="PS50883"/>
    </source>
</evidence>
<feature type="domain" description="EAL" evidence="4">
    <location>
        <begin position="542"/>
        <end position="792"/>
    </location>
</feature>
<dbReference type="SMART" id="SM00267">
    <property type="entry name" value="GGDEF"/>
    <property type="match status" value="1"/>
</dbReference>
<reference evidence="7" key="1">
    <citation type="journal article" date="2019" name="Int. J. Syst. Evol. Microbiol.">
        <title>The Global Catalogue of Microorganisms (GCM) 10K type strain sequencing project: providing services to taxonomists for standard genome sequencing and annotation.</title>
        <authorList>
            <consortium name="The Broad Institute Genomics Platform"/>
            <consortium name="The Broad Institute Genome Sequencing Center for Infectious Disease"/>
            <person name="Wu L."/>
            <person name="Ma J."/>
        </authorList>
    </citation>
    <scope>NUCLEOTIDE SEQUENCE [LARGE SCALE GENOMIC DNA]</scope>
    <source>
        <strain evidence="7">CGMCC 1.6784</strain>
    </source>
</reference>
<dbReference type="InterPro" id="IPR000160">
    <property type="entry name" value="GGDEF_dom"/>
</dbReference>
<dbReference type="InterPro" id="IPR052155">
    <property type="entry name" value="Biofilm_reg_signaling"/>
</dbReference>
<dbReference type="InterPro" id="IPR035919">
    <property type="entry name" value="EAL_sf"/>
</dbReference>
<dbReference type="SUPFAM" id="SSF55073">
    <property type="entry name" value="Nucleotide cyclase"/>
    <property type="match status" value="1"/>
</dbReference>
<dbReference type="SMART" id="SM00091">
    <property type="entry name" value="PAS"/>
    <property type="match status" value="2"/>
</dbReference>
<feature type="transmembrane region" description="Helical" evidence="1">
    <location>
        <begin position="24"/>
        <end position="44"/>
    </location>
</feature>
<evidence type="ECO:0008006" key="8">
    <source>
        <dbReference type="Google" id="ProtNLM"/>
    </source>
</evidence>
<dbReference type="InterPro" id="IPR000014">
    <property type="entry name" value="PAS"/>
</dbReference>
<protein>
    <recommendedName>
        <fullName evidence="8">Diguanylate cyclase</fullName>
    </recommendedName>
</protein>
<dbReference type="InterPro" id="IPR000700">
    <property type="entry name" value="PAS-assoc_C"/>
</dbReference>